<evidence type="ECO:0000259" key="1">
    <source>
        <dbReference type="Pfam" id="PF20478"/>
    </source>
</evidence>
<sequence length="115" mass="13478">MPTDRERVCCGKSRENCQPRLPDFYTVCLDELVLEVAMRYYTDVLAEPRDDNINRSRRYAAYRQFIMTVHGKLGAGHRKVIPSCCVWRIRDNFQNHQDNMWVPRRCNGLGGGELK</sequence>
<dbReference type="PANTHER" id="PTHR36981:SF3">
    <property type="entry name" value="UBIQUITIN-LIKE PROTEASE FAMILY PROFILE DOMAIN-CONTAINING PROTEIN"/>
    <property type="match status" value="1"/>
</dbReference>
<dbReference type="InterPro" id="IPR046815">
    <property type="entry name" value="P2RX7_C"/>
</dbReference>
<gene>
    <name evidence="3" type="primary">LOC111124688</name>
</gene>
<evidence type="ECO:0000313" key="3">
    <source>
        <dbReference type="RefSeq" id="XP_022323500.1"/>
    </source>
</evidence>
<feature type="domain" description="P2X purinoreceptor 7 intracellular" evidence="1">
    <location>
        <begin position="5"/>
        <end position="98"/>
    </location>
</feature>
<protein>
    <submittedName>
        <fullName evidence="3">P2X purinoceptor 7-like</fullName>
    </submittedName>
</protein>
<dbReference type="PANTHER" id="PTHR36981">
    <property type="entry name" value="ZGC:195170"/>
    <property type="match status" value="1"/>
</dbReference>
<organism evidence="2 3">
    <name type="scientific">Crassostrea virginica</name>
    <name type="common">Eastern oyster</name>
    <dbReference type="NCBI Taxonomy" id="6565"/>
    <lineage>
        <taxon>Eukaryota</taxon>
        <taxon>Metazoa</taxon>
        <taxon>Spiralia</taxon>
        <taxon>Lophotrochozoa</taxon>
        <taxon>Mollusca</taxon>
        <taxon>Bivalvia</taxon>
        <taxon>Autobranchia</taxon>
        <taxon>Pteriomorphia</taxon>
        <taxon>Ostreida</taxon>
        <taxon>Ostreoidea</taxon>
        <taxon>Ostreidae</taxon>
        <taxon>Crassostrea</taxon>
    </lineage>
</organism>
<reference evidence="3" key="1">
    <citation type="submission" date="2025-08" db="UniProtKB">
        <authorList>
            <consortium name="RefSeq"/>
        </authorList>
    </citation>
    <scope>IDENTIFICATION</scope>
    <source>
        <tissue evidence="3">Whole sample</tissue>
    </source>
</reference>
<dbReference type="RefSeq" id="XP_022323500.1">
    <property type="nucleotide sequence ID" value="XM_022467792.1"/>
</dbReference>
<dbReference type="GeneID" id="111124688"/>
<dbReference type="AlphaFoldDB" id="A0A8B8D7A5"/>
<keyword evidence="2" id="KW-1185">Reference proteome</keyword>
<dbReference type="OrthoDB" id="10068685at2759"/>
<dbReference type="Proteomes" id="UP000694844">
    <property type="component" value="Chromosome 3"/>
</dbReference>
<accession>A0A8B8D7A5</accession>
<proteinExistence type="predicted"/>
<name>A0A8B8D7A5_CRAVI</name>
<dbReference type="Pfam" id="PF20478">
    <property type="entry name" value="P2RX7_C"/>
    <property type="match status" value="1"/>
</dbReference>
<dbReference type="KEGG" id="cvn:111124688"/>
<evidence type="ECO:0000313" key="2">
    <source>
        <dbReference type="Proteomes" id="UP000694844"/>
    </source>
</evidence>